<protein>
    <submittedName>
        <fullName evidence="2">SprT-like family</fullName>
    </submittedName>
</protein>
<dbReference type="RefSeq" id="WP_085415824.1">
    <property type="nucleotide sequence ID" value="NZ_CAUJPY010000007.1"/>
</dbReference>
<dbReference type="STRING" id="493.BWD07_02615"/>
<gene>
    <name evidence="2" type="ORF">NCTC10296_01798</name>
</gene>
<organism evidence="2 3">
    <name type="scientific">Neisseria canis</name>
    <dbReference type="NCBI Taxonomy" id="493"/>
    <lineage>
        <taxon>Bacteria</taxon>
        <taxon>Pseudomonadati</taxon>
        <taxon>Pseudomonadota</taxon>
        <taxon>Betaproteobacteria</taxon>
        <taxon>Neisseriales</taxon>
        <taxon>Neisseriaceae</taxon>
        <taxon>Neisseria</taxon>
    </lineage>
</organism>
<dbReference type="InterPro" id="IPR006640">
    <property type="entry name" value="SprT-like_domain"/>
</dbReference>
<dbReference type="Proteomes" id="UP000279284">
    <property type="component" value="Chromosome"/>
</dbReference>
<accession>A0A448D9S1</accession>
<reference evidence="2 3" key="1">
    <citation type="submission" date="2018-12" db="EMBL/GenBank/DDBJ databases">
        <authorList>
            <consortium name="Pathogen Informatics"/>
        </authorList>
    </citation>
    <scope>NUCLEOTIDE SEQUENCE [LARGE SCALE GENOMIC DNA]</scope>
    <source>
        <strain evidence="2 3">NCTC10296</strain>
    </source>
</reference>
<dbReference type="Pfam" id="PF10263">
    <property type="entry name" value="SprT-like"/>
    <property type="match status" value="1"/>
</dbReference>
<evidence type="ECO:0000259" key="1">
    <source>
        <dbReference type="Pfam" id="PF10263"/>
    </source>
</evidence>
<evidence type="ECO:0000313" key="2">
    <source>
        <dbReference type="EMBL" id="VEF02448.1"/>
    </source>
</evidence>
<dbReference type="AlphaFoldDB" id="A0A448D9S1"/>
<name>A0A448D9S1_9NEIS</name>
<dbReference type="KEGG" id="nci:NCTC10296_01798"/>
<feature type="domain" description="SprT-like" evidence="1">
    <location>
        <begin position="14"/>
        <end position="116"/>
    </location>
</feature>
<proteinExistence type="predicted"/>
<dbReference type="GO" id="GO:0006950">
    <property type="term" value="P:response to stress"/>
    <property type="evidence" value="ECO:0007669"/>
    <property type="project" value="UniProtKB-ARBA"/>
</dbReference>
<dbReference type="OrthoDB" id="5298817at2"/>
<keyword evidence="3" id="KW-1185">Reference proteome</keyword>
<evidence type="ECO:0000313" key="3">
    <source>
        <dbReference type="Proteomes" id="UP000279284"/>
    </source>
</evidence>
<sequence length="310" mass="35040">MTAKPTMQMYTFVQDAYDFFNDRLFNGQLPACLLTLQRDSNVMGYFSSNRWQQGSGKTQVHEIALNPSFFITHRPLELMQTLVHEMVHLWQHEFGKPSQRTYHNKEWADKMESIGLMPSSTGEPGGKRTGQKMSDYPIKNGAFYLQCVVFSQMGYKLPFYDRYAKTESCQIRNNSTQVEEAITELAGAIYSAIQHQETEQGISTSIADNVVTDDDETENPAADVDADTDAYVAAEISLMQPFSDQFDIDVAELTESREKEASAKRKTAYVCQCCGDRAWGKPTLDLWCGKCKIAFVKVNDAIPDFSDVEN</sequence>
<dbReference type="EMBL" id="LR134313">
    <property type="protein sequence ID" value="VEF02448.1"/>
    <property type="molecule type" value="Genomic_DNA"/>
</dbReference>